<sequence length="215" mass="25520">MNIFRLAGDMTHLLSIMVLLLKIHATRSCRGISLQTQELYALVFICRYLDIFTRFISLYNTVMKLVFLGTSFSIIYYMRYHPTIRATYDKEQDTFRSLCLVVPCAVLALIINQERTAVEILWTFSIYLEALAILPQLVMLWRTQNIDNLTGNYVFLLGTYRGLYILNWIYRFMTEPGYRQWIVWVSGLVQTVLYLDFFYYYFLAWKNNKKLQLPA</sequence>
<evidence type="ECO:0000256" key="10">
    <source>
        <dbReference type="ARBA" id="ARBA00023170"/>
    </source>
</evidence>
<keyword evidence="7" id="KW-0653">Protein transport</keyword>
<feature type="transmembrane region" description="Helical" evidence="11">
    <location>
        <begin position="120"/>
        <end position="141"/>
    </location>
</feature>
<gene>
    <name evidence="12" type="primary">ERD2B</name>
    <name evidence="12" type="ORF">CVIRNUC_007582</name>
</gene>
<dbReference type="EMBL" id="CAUYUE010000010">
    <property type="protein sequence ID" value="CAK0784378.1"/>
    <property type="molecule type" value="Genomic_DNA"/>
</dbReference>
<keyword evidence="8 11" id="KW-1133">Transmembrane helix</keyword>
<dbReference type="GO" id="GO:0015031">
    <property type="term" value="P:protein transport"/>
    <property type="evidence" value="ECO:0007669"/>
    <property type="project" value="UniProtKB-KW"/>
</dbReference>
<keyword evidence="9 11" id="KW-0472">Membrane</keyword>
<evidence type="ECO:0000313" key="12">
    <source>
        <dbReference type="EMBL" id="CAK0784378.1"/>
    </source>
</evidence>
<dbReference type="AlphaFoldDB" id="A0AAV1IER7"/>
<protein>
    <submittedName>
        <fullName evidence="12">ER lumen protein-retaining receptor B</fullName>
    </submittedName>
</protein>
<evidence type="ECO:0000256" key="6">
    <source>
        <dbReference type="ARBA" id="ARBA00022892"/>
    </source>
</evidence>
<accession>A0AAV1IER7</accession>
<proteinExistence type="inferred from homology"/>
<evidence type="ECO:0000256" key="5">
    <source>
        <dbReference type="ARBA" id="ARBA00022824"/>
    </source>
</evidence>
<evidence type="ECO:0000256" key="3">
    <source>
        <dbReference type="ARBA" id="ARBA00022448"/>
    </source>
</evidence>
<feature type="transmembrane region" description="Helical" evidence="11">
    <location>
        <begin position="182"/>
        <end position="202"/>
    </location>
</feature>
<keyword evidence="4 11" id="KW-0812">Transmembrane</keyword>
<dbReference type="GO" id="GO:0046923">
    <property type="term" value="F:ER retention sequence binding"/>
    <property type="evidence" value="ECO:0007669"/>
    <property type="project" value="InterPro"/>
</dbReference>
<feature type="transmembrane region" description="Helical" evidence="11">
    <location>
        <begin position="55"/>
        <end position="77"/>
    </location>
</feature>
<evidence type="ECO:0000256" key="7">
    <source>
        <dbReference type="ARBA" id="ARBA00022927"/>
    </source>
</evidence>
<keyword evidence="10 12" id="KW-0675">Receptor</keyword>
<dbReference type="PANTHER" id="PTHR10585">
    <property type="entry name" value="ER LUMEN PROTEIN RETAINING RECEPTOR"/>
    <property type="match status" value="1"/>
</dbReference>
<keyword evidence="5" id="KW-0256">Endoplasmic reticulum</keyword>
<feature type="transmembrane region" description="Helical" evidence="11">
    <location>
        <begin position="153"/>
        <end position="170"/>
    </location>
</feature>
<dbReference type="GO" id="GO:0006621">
    <property type="term" value="P:protein retention in ER lumen"/>
    <property type="evidence" value="ECO:0007669"/>
    <property type="project" value="InterPro"/>
</dbReference>
<evidence type="ECO:0000313" key="13">
    <source>
        <dbReference type="Proteomes" id="UP001314263"/>
    </source>
</evidence>
<dbReference type="GO" id="GO:0005789">
    <property type="term" value="C:endoplasmic reticulum membrane"/>
    <property type="evidence" value="ECO:0007669"/>
    <property type="project" value="UniProtKB-SubCell"/>
</dbReference>
<dbReference type="Pfam" id="PF00810">
    <property type="entry name" value="ER_lumen_recept"/>
    <property type="match status" value="1"/>
</dbReference>
<evidence type="ECO:0000256" key="2">
    <source>
        <dbReference type="ARBA" id="ARBA00010120"/>
    </source>
</evidence>
<dbReference type="PRINTS" id="PR00660">
    <property type="entry name" value="ERLUMENR"/>
</dbReference>
<evidence type="ECO:0000256" key="9">
    <source>
        <dbReference type="ARBA" id="ARBA00023136"/>
    </source>
</evidence>
<dbReference type="Proteomes" id="UP001314263">
    <property type="component" value="Unassembled WGS sequence"/>
</dbReference>
<evidence type="ECO:0000256" key="8">
    <source>
        <dbReference type="ARBA" id="ARBA00022989"/>
    </source>
</evidence>
<comment type="subcellular location">
    <subcellularLocation>
        <location evidence="1">Endoplasmic reticulum membrane</location>
        <topology evidence="1">Multi-pass membrane protein</topology>
    </subcellularLocation>
</comment>
<dbReference type="InterPro" id="IPR000133">
    <property type="entry name" value="ER_ret_rcpt"/>
</dbReference>
<organism evidence="12 13">
    <name type="scientific">Coccomyxa viridis</name>
    <dbReference type="NCBI Taxonomy" id="1274662"/>
    <lineage>
        <taxon>Eukaryota</taxon>
        <taxon>Viridiplantae</taxon>
        <taxon>Chlorophyta</taxon>
        <taxon>core chlorophytes</taxon>
        <taxon>Trebouxiophyceae</taxon>
        <taxon>Trebouxiophyceae incertae sedis</taxon>
        <taxon>Coccomyxaceae</taxon>
        <taxon>Coccomyxa</taxon>
    </lineage>
</organism>
<comment type="caution">
    <text evidence="12">The sequence shown here is derived from an EMBL/GenBank/DDBJ whole genome shotgun (WGS) entry which is preliminary data.</text>
</comment>
<keyword evidence="6" id="KW-0931">ER-Golgi transport</keyword>
<dbReference type="GO" id="GO:0016192">
    <property type="term" value="P:vesicle-mediated transport"/>
    <property type="evidence" value="ECO:0007669"/>
    <property type="project" value="UniProtKB-KW"/>
</dbReference>
<comment type="similarity">
    <text evidence="2">Belongs to the ERD2 family.</text>
</comment>
<keyword evidence="3" id="KW-0813">Transport</keyword>
<evidence type="ECO:0000256" key="4">
    <source>
        <dbReference type="ARBA" id="ARBA00022692"/>
    </source>
</evidence>
<name>A0AAV1IER7_9CHLO</name>
<evidence type="ECO:0000256" key="1">
    <source>
        <dbReference type="ARBA" id="ARBA00004477"/>
    </source>
</evidence>
<reference evidence="12 13" key="1">
    <citation type="submission" date="2023-10" db="EMBL/GenBank/DDBJ databases">
        <authorList>
            <person name="Maclean D."/>
            <person name="Macfadyen A."/>
        </authorList>
    </citation>
    <scope>NUCLEOTIDE SEQUENCE [LARGE SCALE GENOMIC DNA]</scope>
</reference>
<keyword evidence="13" id="KW-1185">Reference proteome</keyword>
<evidence type="ECO:0000256" key="11">
    <source>
        <dbReference type="SAM" id="Phobius"/>
    </source>
</evidence>
<feature type="transmembrane region" description="Helical" evidence="11">
    <location>
        <begin position="98"/>
        <end position="114"/>
    </location>
</feature>